<gene>
    <name evidence="2" type="ORF">METZ01_LOCUS147779</name>
</gene>
<evidence type="ECO:0000313" key="2">
    <source>
        <dbReference type="EMBL" id="SVA94925.1"/>
    </source>
</evidence>
<dbReference type="AlphaFoldDB" id="A0A382A068"/>
<dbReference type="Pfam" id="PF07596">
    <property type="entry name" value="SBP_bac_10"/>
    <property type="match status" value="1"/>
</dbReference>
<evidence type="ECO:0000259" key="1">
    <source>
        <dbReference type="Pfam" id="PF07596"/>
    </source>
</evidence>
<dbReference type="Gene3D" id="3.30.700.10">
    <property type="entry name" value="Glycoprotein, Type 4 Pilin"/>
    <property type="match status" value="1"/>
</dbReference>
<dbReference type="PANTHER" id="PTHR30093:SF2">
    <property type="entry name" value="TYPE II SECRETION SYSTEM PROTEIN H"/>
    <property type="match status" value="1"/>
</dbReference>
<name>A0A382A068_9ZZZZ</name>
<protein>
    <recommendedName>
        <fullName evidence="1">DUF1559 domain-containing protein</fullName>
    </recommendedName>
</protein>
<proteinExistence type="predicted"/>
<feature type="domain" description="DUF1559" evidence="1">
    <location>
        <begin position="43"/>
        <end position="84"/>
    </location>
</feature>
<sequence>MKTGQMTLAKRNRCRLGFTLIELLVVIAIIAILAALLLPALAKAKSQAHRTNCLNNQKQLLLAVHMYSDDHDDYMTYPNWGVQTYGWAYNYSTRSVPRGESRFRPELGQLWKYVSNKGSFICVAEKMSDLKQRRQSGYQDCSSYVMNGVVTRFTTYGAIRSGNKTVSFKRNQFRSDDILFWEPDERRIGNFNDASSTPGVIFMQGGLEIYSEGISKRHSEGAITGMFGGSAEFMTFEWYKKENKKPGRNRLWCVPNPPSSNGH</sequence>
<dbReference type="InterPro" id="IPR012902">
    <property type="entry name" value="N_methyl_site"/>
</dbReference>
<dbReference type="NCBIfam" id="TIGR02532">
    <property type="entry name" value="IV_pilin_GFxxxE"/>
    <property type="match status" value="1"/>
</dbReference>
<dbReference type="Pfam" id="PF07963">
    <property type="entry name" value="N_methyl"/>
    <property type="match status" value="1"/>
</dbReference>
<accession>A0A382A068</accession>
<dbReference type="InterPro" id="IPR045584">
    <property type="entry name" value="Pilin-like"/>
</dbReference>
<dbReference type="PANTHER" id="PTHR30093">
    <property type="entry name" value="GENERAL SECRETION PATHWAY PROTEIN G"/>
    <property type="match status" value="1"/>
</dbReference>
<dbReference type="EMBL" id="UINC01023383">
    <property type="protein sequence ID" value="SVA94925.1"/>
    <property type="molecule type" value="Genomic_DNA"/>
</dbReference>
<organism evidence="2">
    <name type="scientific">marine metagenome</name>
    <dbReference type="NCBI Taxonomy" id="408172"/>
    <lineage>
        <taxon>unclassified sequences</taxon>
        <taxon>metagenomes</taxon>
        <taxon>ecological metagenomes</taxon>
    </lineage>
</organism>
<reference evidence="2" key="1">
    <citation type="submission" date="2018-05" db="EMBL/GenBank/DDBJ databases">
        <authorList>
            <person name="Lanie J.A."/>
            <person name="Ng W.-L."/>
            <person name="Kazmierczak K.M."/>
            <person name="Andrzejewski T.M."/>
            <person name="Davidsen T.M."/>
            <person name="Wayne K.J."/>
            <person name="Tettelin H."/>
            <person name="Glass J.I."/>
            <person name="Rusch D."/>
            <person name="Podicherti R."/>
            <person name="Tsui H.-C.T."/>
            <person name="Winkler M.E."/>
        </authorList>
    </citation>
    <scope>NUCLEOTIDE SEQUENCE</scope>
</reference>
<dbReference type="SUPFAM" id="SSF54523">
    <property type="entry name" value="Pili subunits"/>
    <property type="match status" value="1"/>
</dbReference>
<dbReference type="InterPro" id="IPR011453">
    <property type="entry name" value="DUF1559"/>
</dbReference>